<feature type="repeat" description="Cys-rich GLG1" evidence="8">
    <location>
        <begin position="578"/>
        <end position="639"/>
    </location>
</feature>
<evidence type="ECO:0000256" key="4">
    <source>
        <dbReference type="ARBA" id="ARBA00022737"/>
    </source>
</evidence>
<evidence type="ECO:0000256" key="6">
    <source>
        <dbReference type="ARBA" id="ARBA00023136"/>
    </source>
</evidence>
<feature type="signal peptide" evidence="10">
    <location>
        <begin position="1"/>
        <end position="19"/>
    </location>
</feature>
<evidence type="ECO:0000256" key="3">
    <source>
        <dbReference type="ARBA" id="ARBA00022729"/>
    </source>
</evidence>
<feature type="repeat" description="Cys-rich GLG1" evidence="8">
    <location>
        <begin position="446"/>
        <end position="516"/>
    </location>
</feature>
<evidence type="ECO:0000256" key="10">
    <source>
        <dbReference type="SAM" id="SignalP"/>
    </source>
</evidence>
<feature type="repeat" description="Cys-rich GLG1" evidence="8">
    <location>
        <begin position="707"/>
        <end position="767"/>
    </location>
</feature>
<comment type="subcellular location">
    <subcellularLocation>
        <location evidence="1">Membrane</location>
        <topology evidence="1">Single-pass type I membrane protein</topology>
    </subcellularLocation>
</comment>
<feature type="repeat" description="Cys-rich GLG1" evidence="8">
    <location>
        <begin position="245"/>
        <end position="311"/>
    </location>
</feature>
<feature type="chain" id="PRO_5040313538" description="Golgi apparatus protein 1" evidence="10">
    <location>
        <begin position="20"/>
        <end position="1090"/>
    </location>
</feature>
<evidence type="ECO:0000256" key="9">
    <source>
        <dbReference type="SAM" id="Phobius"/>
    </source>
</evidence>
<feature type="repeat" description="Cys-rich GLG1" evidence="8">
    <location>
        <begin position="954"/>
        <end position="1014"/>
    </location>
</feature>
<protein>
    <recommendedName>
        <fullName evidence="13">Golgi apparatus protein 1</fullName>
    </recommendedName>
</protein>
<proteinExistence type="predicted"/>
<evidence type="ECO:0000256" key="7">
    <source>
        <dbReference type="ARBA" id="ARBA00023180"/>
    </source>
</evidence>
<evidence type="ECO:0000313" key="11">
    <source>
        <dbReference type="EMBL" id="CAH0557545.1"/>
    </source>
</evidence>
<keyword evidence="3 10" id="KW-0732">Signal</keyword>
<dbReference type="PANTHER" id="PTHR11884">
    <property type="entry name" value="SELECTIN LIGAND RELATED"/>
    <property type="match status" value="1"/>
</dbReference>
<dbReference type="GO" id="GO:0017134">
    <property type="term" value="F:fibroblast growth factor binding"/>
    <property type="evidence" value="ECO:0007669"/>
    <property type="project" value="TreeGrafter"/>
</dbReference>
<dbReference type="Proteomes" id="UP001154078">
    <property type="component" value="Chromosome 5"/>
</dbReference>
<dbReference type="EMBL" id="OV121136">
    <property type="protein sequence ID" value="CAH0557545.1"/>
    <property type="molecule type" value="Genomic_DNA"/>
</dbReference>
<keyword evidence="2 9" id="KW-0812">Transmembrane</keyword>
<feature type="transmembrane region" description="Helical" evidence="9">
    <location>
        <begin position="1058"/>
        <end position="1080"/>
    </location>
</feature>
<dbReference type="InterPro" id="IPR039728">
    <property type="entry name" value="GLG1"/>
</dbReference>
<keyword evidence="7" id="KW-0325">Glycoprotein</keyword>
<dbReference type="OrthoDB" id="2015434at2759"/>
<evidence type="ECO:0000256" key="8">
    <source>
        <dbReference type="PROSITE-ProRule" id="PRU00622"/>
    </source>
</evidence>
<name>A0A9P0B8T9_BRAAE</name>
<organism evidence="11 12">
    <name type="scientific">Brassicogethes aeneus</name>
    <name type="common">Rape pollen beetle</name>
    <name type="synonym">Meligethes aeneus</name>
    <dbReference type="NCBI Taxonomy" id="1431903"/>
    <lineage>
        <taxon>Eukaryota</taxon>
        <taxon>Metazoa</taxon>
        <taxon>Ecdysozoa</taxon>
        <taxon>Arthropoda</taxon>
        <taxon>Hexapoda</taxon>
        <taxon>Insecta</taxon>
        <taxon>Pterygota</taxon>
        <taxon>Neoptera</taxon>
        <taxon>Endopterygota</taxon>
        <taxon>Coleoptera</taxon>
        <taxon>Polyphaga</taxon>
        <taxon>Cucujiformia</taxon>
        <taxon>Nitidulidae</taxon>
        <taxon>Meligethinae</taxon>
        <taxon>Brassicogethes</taxon>
    </lineage>
</organism>
<dbReference type="InterPro" id="IPR001893">
    <property type="entry name" value="Cys-rich_GLG1_repeat"/>
</dbReference>
<dbReference type="Pfam" id="PF00839">
    <property type="entry name" value="Cys_rich_FGFR"/>
    <property type="match status" value="14"/>
</dbReference>
<keyword evidence="4" id="KW-0677">Repeat</keyword>
<feature type="repeat" description="Cys-rich GLG1" evidence="8">
    <location>
        <begin position="892"/>
        <end position="953"/>
    </location>
</feature>
<evidence type="ECO:0008006" key="13">
    <source>
        <dbReference type="Google" id="ProtNLM"/>
    </source>
</evidence>
<evidence type="ECO:0000256" key="1">
    <source>
        <dbReference type="ARBA" id="ARBA00004479"/>
    </source>
</evidence>
<accession>A0A9P0B8T9</accession>
<gene>
    <name evidence="11" type="ORF">MELIAE_LOCUS8247</name>
</gene>
<dbReference type="AlphaFoldDB" id="A0A9P0B8T9"/>
<dbReference type="PROSITE" id="PS51289">
    <property type="entry name" value="GLG1_C_RICH"/>
    <property type="match status" value="7"/>
</dbReference>
<evidence type="ECO:0000256" key="2">
    <source>
        <dbReference type="ARBA" id="ARBA00022692"/>
    </source>
</evidence>
<keyword evidence="5 9" id="KW-1133">Transmembrane helix</keyword>
<feature type="repeat" description="Cys-rich GLG1" evidence="8">
    <location>
        <begin position="312"/>
        <end position="373"/>
    </location>
</feature>
<keyword evidence="12" id="KW-1185">Reference proteome</keyword>
<dbReference type="PANTHER" id="PTHR11884:SF1">
    <property type="entry name" value="GOLGI APPARATUS PROTEIN 1"/>
    <property type="match status" value="1"/>
</dbReference>
<dbReference type="GO" id="GO:0000139">
    <property type="term" value="C:Golgi membrane"/>
    <property type="evidence" value="ECO:0007669"/>
    <property type="project" value="InterPro"/>
</dbReference>
<sequence>MYLLGVFLSVFVYTSQVNSAGIPNDKKSIVDEPQCGDVRTICNNLSENDDLLILECLQSVNPNRLSNLNEVCQKTIWSHMRDLTSPERVKDVLLPICRNYLDKVDCKIDNGSYLKCLINNKNAIQDSDCVNTMIRLENVAFQDYRWISSFLEHCNEDINKLSCGKFDEHSWGQIKTLSCLQSNIDAVKVDCKKEVFKLSELQSDSIKFDSQLYINCAEDHGRYCSQYYGASGRVFQCLMQQDPNKLMQKCRQQLLRRQKLISQDYKVSKGLMKACKEDIKRTHCRKQTSTDKTVRLAQILLCLENVVRNGSKILPDCEAELVDHRRMLMEDYRLSPEIVDGCKAEIAQSCKGFEVGGGGKTIHCLMQLAMNHNQVAISDNNIHQIEDKCLRALESLVKETNVGEDWHVDPVLHDACQPVVKTLCKGIKGGDARVMSCLMDNVGADQMTDDCEDALMQIQYFVARDFKLDPQLYRACKNDAQTHCHLWKDGGADEEQGPSYNSQVFACLYRHAIPAEDGKQLIQKSCLQQIRRAMRQRAVSVNLQPEIEQVCLNDLGRLCHDKTEKGAEMLCLQNNLEDLDTDCQNAVEPFTELEAEHAELNPYISKHCRKEMETICKDEYRNDEGDLMECLIAHKNDPSIKSNQPCRASIEHFQIVSIKDLKFTYKFKMACRHVAQRLCETARTKTDVVQCLSEQILNYTVHGVKSPVPRECKQQLKAQLLQQRENIDLDPKLKAACDQDIRKFCAKVSPGNSDVLECLQTQRDRLMKRCSEEIFKVKKIEMFDNSVDYALNNYCVDSIDRFCPQHSKETILDCLKQYKDEKGFNKKCRSVVVNRMIEQDTNYQLNPSLQQKCNPDIKKFCLKEATASSGKDSNSQNSPVIRCLKERFKRSELTSKCEKEVASILREQALNVNLNPLIRAVCKNELNTVCSYGEEEGEGGVEECLKDALLHKKIQTPECSVEVANMIVESQADIQVDPLLQRACALDLLNFCGLVPQGNGRHIQCLQSKLQRTPHEMSPICKEMLTKRLQMYKNAQNALPENLQQLYSQVVASPSKHYFFLVIMMLFSSIFVIGMFCGRVTRKHRLIKNK</sequence>
<keyword evidence="6 9" id="KW-0472">Membrane</keyword>
<reference evidence="11" key="1">
    <citation type="submission" date="2021-12" db="EMBL/GenBank/DDBJ databases">
        <authorList>
            <person name="King R."/>
        </authorList>
    </citation>
    <scope>NUCLEOTIDE SEQUENCE</scope>
</reference>
<dbReference type="InterPro" id="IPR017873">
    <property type="entry name" value="Cys-rich_GLG1_repeat_euk"/>
</dbReference>
<evidence type="ECO:0000313" key="12">
    <source>
        <dbReference type="Proteomes" id="UP001154078"/>
    </source>
</evidence>
<evidence type="ECO:0000256" key="5">
    <source>
        <dbReference type="ARBA" id="ARBA00022989"/>
    </source>
</evidence>